<dbReference type="OrthoDB" id="6397329at2"/>
<sequence>MKLVRSLIVFGLATLLLACSDSPQQSDPDFRPKDRVAHFSSDSGPLVLIDEAHNNFLTMSGRYKPFAQVLESDGFKVSSNDKAIAENLLRQVDILVIANALDRKRQDWRPPYGEALNDHEVEALKSWILNGGSLFLVADHTPFPKTIENLALALGLQFINGHVGNATFSKVNLSLAEHATTYNREISQKIDEKSQPLFLQSINSASLDILKVRTFGGSAFKAPEKAISLLNLGDGITATEPKIPFQVNADTPRIPMSGWSQGAVLELGKGRVAVFSEGMMFSSQLVESTGKTMGLRSVGAEQNEEFLLNIMRWLADS</sequence>
<protein>
    <recommendedName>
        <fullName evidence="4">DUF4350 domain-containing protein</fullName>
    </recommendedName>
</protein>
<evidence type="ECO:0000313" key="3">
    <source>
        <dbReference type="Proteomes" id="UP000063991"/>
    </source>
</evidence>
<dbReference type="PROSITE" id="PS51257">
    <property type="entry name" value="PROKAR_LIPOPROTEIN"/>
    <property type="match status" value="1"/>
</dbReference>
<dbReference type="EMBL" id="CP014323">
    <property type="protein sequence ID" value="AMJ98667.1"/>
    <property type="molecule type" value="Genomic_DNA"/>
</dbReference>
<dbReference type="RefSeq" id="WP_061095174.1">
    <property type="nucleotide sequence ID" value="NZ_CP014323.1"/>
</dbReference>
<reference evidence="2 3" key="1">
    <citation type="submission" date="2015-12" db="EMBL/GenBank/DDBJ databases">
        <authorList>
            <person name="Shamseldin A."/>
            <person name="Moawad H."/>
            <person name="Abd El-Rahim W.M."/>
            <person name="Sadowsky M.J."/>
        </authorList>
    </citation>
    <scope>NUCLEOTIDE SEQUENCE [LARGE SCALE GENOMIC DNA]</scope>
    <source>
        <strain evidence="2 3">D7</strain>
    </source>
</reference>
<organism evidence="2 3">
    <name type="scientific">Alteromonas macleodii</name>
    <name type="common">Pseudoalteromonas macleodii</name>
    <dbReference type="NCBI Taxonomy" id="28108"/>
    <lineage>
        <taxon>Bacteria</taxon>
        <taxon>Pseudomonadati</taxon>
        <taxon>Pseudomonadota</taxon>
        <taxon>Gammaproteobacteria</taxon>
        <taxon>Alteromonadales</taxon>
        <taxon>Alteromonadaceae</taxon>
        <taxon>Alteromonas/Salinimonas group</taxon>
        <taxon>Alteromonas</taxon>
    </lineage>
</organism>
<gene>
    <name evidence="2" type="ORF">AVL55_11110</name>
</gene>
<dbReference type="InterPro" id="IPR029062">
    <property type="entry name" value="Class_I_gatase-like"/>
</dbReference>
<feature type="chain" id="PRO_5007272476" description="DUF4350 domain-containing protein" evidence="1">
    <location>
        <begin position="19"/>
        <end position="317"/>
    </location>
</feature>
<accession>A0A126Q058</accession>
<name>A0A126Q058_ALTMA</name>
<evidence type="ECO:0008006" key="4">
    <source>
        <dbReference type="Google" id="ProtNLM"/>
    </source>
</evidence>
<keyword evidence="1" id="KW-0732">Signal</keyword>
<feature type="signal peptide" evidence="1">
    <location>
        <begin position="1"/>
        <end position="18"/>
    </location>
</feature>
<dbReference type="Proteomes" id="UP000063991">
    <property type="component" value="Chromosome"/>
</dbReference>
<evidence type="ECO:0000313" key="2">
    <source>
        <dbReference type="EMBL" id="AMJ98667.1"/>
    </source>
</evidence>
<dbReference type="AlphaFoldDB" id="A0A126Q058"/>
<proteinExistence type="predicted"/>
<dbReference type="SUPFAM" id="SSF52317">
    <property type="entry name" value="Class I glutamine amidotransferase-like"/>
    <property type="match status" value="1"/>
</dbReference>
<evidence type="ECO:0000256" key="1">
    <source>
        <dbReference type="SAM" id="SignalP"/>
    </source>
</evidence>